<evidence type="ECO:0000259" key="2">
    <source>
        <dbReference type="Pfam" id="PF05603"/>
    </source>
</evidence>
<dbReference type="InterPro" id="IPR008493">
    <property type="entry name" value="Hikeshi-like_N"/>
</dbReference>
<protein>
    <submittedName>
        <fullName evidence="4">Uncharacterized protein</fullName>
    </submittedName>
</protein>
<dbReference type="PANTHER" id="PTHR12925:SF0">
    <property type="entry name" value="PROTEIN HIKESHI"/>
    <property type="match status" value="1"/>
</dbReference>
<comment type="similarity">
    <text evidence="1">Belongs to the OPI10 family.</text>
</comment>
<dbReference type="EMBL" id="CDQK01000003">
    <property type="protein sequence ID" value="CEP22190.1"/>
    <property type="molecule type" value="Genomic_DNA"/>
</dbReference>
<dbReference type="GO" id="GO:0005634">
    <property type="term" value="C:nucleus"/>
    <property type="evidence" value="ECO:0007669"/>
    <property type="project" value="TreeGrafter"/>
</dbReference>
<reference evidence="5" key="1">
    <citation type="journal article" date="2015" name="J. Biotechnol.">
        <title>The structure of the Cyberlindnera jadinii genome and its relation to Candida utilis analyzed by the occurrence of single nucleotide polymorphisms.</title>
        <authorList>
            <person name="Rupp O."/>
            <person name="Brinkrolf K."/>
            <person name="Buerth C."/>
            <person name="Kunigo M."/>
            <person name="Schneider J."/>
            <person name="Jaenicke S."/>
            <person name="Goesmann A."/>
            <person name="Puehler A."/>
            <person name="Jaeger K.-E."/>
            <person name="Ernst J.F."/>
        </authorList>
    </citation>
    <scope>NUCLEOTIDE SEQUENCE [LARGE SCALE GENOMIC DNA]</scope>
    <source>
        <strain evidence="5">ATCC 18201 / CBS 1600 / BCRC 20928 / JCM 3617 / NBRC 0987 / NRRL Y-1542</strain>
    </source>
</reference>
<accession>A0A0H5C2L7</accession>
<evidence type="ECO:0000313" key="5">
    <source>
        <dbReference type="Proteomes" id="UP000038830"/>
    </source>
</evidence>
<proteinExistence type="inferred from homology"/>
<organism evidence="4 5">
    <name type="scientific">Cyberlindnera jadinii (strain ATCC 18201 / CBS 1600 / BCRC 20928 / JCM 3617 / NBRC 0987 / NRRL Y-1542)</name>
    <name type="common">Torula yeast</name>
    <name type="synonym">Candida utilis</name>
    <dbReference type="NCBI Taxonomy" id="983966"/>
    <lineage>
        <taxon>Eukaryota</taxon>
        <taxon>Fungi</taxon>
        <taxon>Dikarya</taxon>
        <taxon>Ascomycota</taxon>
        <taxon>Saccharomycotina</taxon>
        <taxon>Saccharomycetes</taxon>
        <taxon>Phaffomycetales</taxon>
        <taxon>Phaffomycetaceae</taxon>
        <taxon>Cyberlindnera</taxon>
    </lineage>
</organism>
<dbReference type="Pfam" id="PF21057">
    <property type="entry name" value="Hikeshi-like_C"/>
    <property type="match status" value="1"/>
</dbReference>
<dbReference type="InterPro" id="IPR048364">
    <property type="entry name" value="Hikeshi-like_C"/>
</dbReference>
<gene>
    <name evidence="4" type="ORF">BN1211_2475</name>
</gene>
<name>A0A0H5C2L7_CYBJN</name>
<dbReference type="GO" id="GO:0006606">
    <property type="term" value="P:protein import into nucleus"/>
    <property type="evidence" value="ECO:0007669"/>
    <property type="project" value="TreeGrafter"/>
</dbReference>
<evidence type="ECO:0000259" key="3">
    <source>
        <dbReference type="Pfam" id="PF21057"/>
    </source>
</evidence>
<dbReference type="Proteomes" id="UP000038830">
    <property type="component" value="Unassembled WGS sequence"/>
</dbReference>
<dbReference type="GO" id="GO:0005829">
    <property type="term" value="C:cytosol"/>
    <property type="evidence" value="ECO:0007669"/>
    <property type="project" value="TreeGrafter"/>
</dbReference>
<sequence length="196" mass="22041">MFASVCSGRPVQMAQQVDGNKYAINIPQGSKISHVCIFLLPEAQLPREYKALIYFKLPGDSEFKLLGSISQDKQSSIFKLKNKDEVDGDEDSMIEEIDDQDVVTVGISIETAEVARQLEDSQSALVKKTIMTQPVITEPLTTSEKTQLAAKVVKNAYNYLSSFIDNNGNVNIKYFDSWWNKFQAKLKNDDKFLDSD</sequence>
<dbReference type="PANTHER" id="PTHR12925">
    <property type="entry name" value="HIKESHI FAMILY MEMBER"/>
    <property type="match status" value="1"/>
</dbReference>
<dbReference type="InterPro" id="IPR031318">
    <property type="entry name" value="OPI10"/>
</dbReference>
<feature type="domain" description="Hikeshi-like N-terminal" evidence="2">
    <location>
        <begin position="5"/>
        <end position="121"/>
    </location>
</feature>
<evidence type="ECO:0000256" key="1">
    <source>
        <dbReference type="ARBA" id="ARBA00006623"/>
    </source>
</evidence>
<dbReference type="GO" id="GO:0061608">
    <property type="term" value="F:nuclear import signal receptor activity"/>
    <property type="evidence" value="ECO:0007669"/>
    <property type="project" value="TreeGrafter"/>
</dbReference>
<feature type="domain" description="Hikeshi-like C-terminal" evidence="3">
    <location>
        <begin position="146"/>
        <end position="194"/>
    </location>
</feature>
<evidence type="ECO:0000313" key="4">
    <source>
        <dbReference type="EMBL" id="CEP22190.1"/>
    </source>
</evidence>
<dbReference type="Pfam" id="PF05603">
    <property type="entry name" value="Hikeshi-like_N"/>
    <property type="match status" value="1"/>
</dbReference>
<dbReference type="AlphaFoldDB" id="A0A0H5C2L7"/>